<proteinExistence type="inferred from homology"/>
<comment type="similarity">
    <text evidence="3 9">Belongs to the CobD/CbiB family.</text>
</comment>
<keyword evidence="7 9" id="KW-1133">Transmembrane helix</keyword>
<dbReference type="GO" id="GO:0048472">
    <property type="term" value="F:threonine-phosphate decarboxylase activity"/>
    <property type="evidence" value="ECO:0007669"/>
    <property type="project" value="InterPro"/>
</dbReference>
<evidence type="ECO:0000256" key="3">
    <source>
        <dbReference type="ARBA" id="ARBA00006263"/>
    </source>
</evidence>
<comment type="function">
    <text evidence="9">Converts cobyric acid to cobinamide by the addition of aminopropanol on the F carboxylic group.</text>
</comment>
<evidence type="ECO:0000256" key="4">
    <source>
        <dbReference type="ARBA" id="ARBA00022475"/>
    </source>
</evidence>
<dbReference type="GO" id="GO:0005886">
    <property type="term" value="C:plasma membrane"/>
    <property type="evidence" value="ECO:0007669"/>
    <property type="project" value="UniProtKB-SubCell"/>
</dbReference>
<sequence>MDGTRGLLLLAALLLDALVGDPDWLWRRLPHPVVLLGRAVARLERDLNRPGAAPASARLAGVAALALLLAGAIAVGLAVEALGWWPLELALAAALLAQRSLYEHVAAVAEALGRDGLAGGRRAVARIVGRDPERLDTAGVCRAAIESLAENFSDGIVAPAFWYAVGGLPGLIAYKALNTADSMIGHRSERHRHFGWAAARLDDLANLPASRLSALLVALARPRRLAAALAAVARDAGRHRSPNAGWPEAALAGALGLALAGPRHYAAGAVEDAWMNAGGRREAGPGDIERALALYRDACRLGWLLAALLATAAVLV</sequence>
<keyword evidence="5 9" id="KW-0169">Cobalamin biosynthesis</keyword>
<dbReference type="GO" id="GO:0009236">
    <property type="term" value="P:cobalamin biosynthetic process"/>
    <property type="evidence" value="ECO:0007669"/>
    <property type="project" value="UniProtKB-UniRule"/>
</dbReference>
<keyword evidence="8 9" id="KW-0472">Membrane</keyword>
<dbReference type="Proteomes" id="UP000192917">
    <property type="component" value="Unassembled WGS sequence"/>
</dbReference>
<evidence type="ECO:0000256" key="8">
    <source>
        <dbReference type="ARBA" id="ARBA00023136"/>
    </source>
</evidence>
<dbReference type="EMBL" id="FWZX01000011">
    <property type="protein sequence ID" value="SMF33115.1"/>
    <property type="molecule type" value="Genomic_DNA"/>
</dbReference>
<dbReference type="InterPro" id="IPR004485">
    <property type="entry name" value="Cobalamin_biosynth_CobD/CbiB"/>
</dbReference>
<dbReference type="STRING" id="560819.SAMN05428998_111100"/>
<evidence type="ECO:0000256" key="6">
    <source>
        <dbReference type="ARBA" id="ARBA00022692"/>
    </source>
</evidence>
<dbReference type="RefSeq" id="WP_200808518.1">
    <property type="nucleotide sequence ID" value="NZ_FWZX01000011.1"/>
</dbReference>
<keyword evidence="4 9" id="KW-1003">Cell membrane</keyword>
<dbReference type="Pfam" id="PF03186">
    <property type="entry name" value="CobD_Cbib"/>
    <property type="match status" value="1"/>
</dbReference>
<gene>
    <name evidence="9" type="primary">cobD</name>
    <name evidence="10" type="ORF">SAMN05428998_111100</name>
</gene>
<evidence type="ECO:0000256" key="5">
    <source>
        <dbReference type="ARBA" id="ARBA00022573"/>
    </source>
</evidence>
<evidence type="ECO:0000313" key="10">
    <source>
        <dbReference type="EMBL" id="SMF33115.1"/>
    </source>
</evidence>
<dbReference type="PANTHER" id="PTHR34308:SF1">
    <property type="entry name" value="COBALAMIN BIOSYNTHESIS PROTEIN CBIB"/>
    <property type="match status" value="1"/>
</dbReference>
<dbReference type="HAMAP" id="MF_00024">
    <property type="entry name" value="CobD_CbiB"/>
    <property type="match status" value="1"/>
</dbReference>
<dbReference type="NCBIfam" id="TIGR00380">
    <property type="entry name" value="cobal_cbiB"/>
    <property type="match status" value="1"/>
</dbReference>
<dbReference type="PANTHER" id="PTHR34308">
    <property type="entry name" value="COBALAMIN BIOSYNTHESIS PROTEIN CBIB"/>
    <property type="match status" value="1"/>
</dbReference>
<dbReference type="AlphaFoldDB" id="A0A1Y6BWY7"/>
<reference evidence="10 11" key="1">
    <citation type="submission" date="2017-04" db="EMBL/GenBank/DDBJ databases">
        <authorList>
            <person name="Afonso C.L."/>
            <person name="Miller P.J."/>
            <person name="Scott M.A."/>
            <person name="Spackman E."/>
            <person name="Goraichik I."/>
            <person name="Dimitrov K.M."/>
            <person name="Suarez D.L."/>
            <person name="Swayne D.E."/>
        </authorList>
    </citation>
    <scope>NUCLEOTIDE SEQUENCE [LARGE SCALE GENOMIC DNA]</scope>
    <source>
        <strain evidence="10 11">USBA 355</strain>
    </source>
</reference>
<accession>A0A1Y6BWY7</accession>
<evidence type="ECO:0000256" key="2">
    <source>
        <dbReference type="ARBA" id="ARBA00004953"/>
    </source>
</evidence>
<protein>
    <recommendedName>
        <fullName evidence="9">Cobalamin biosynthesis protein CobD</fullName>
    </recommendedName>
</protein>
<comment type="subcellular location">
    <subcellularLocation>
        <location evidence="1 9">Cell membrane</location>
        <topology evidence="1 9">Multi-pass membrane protein</topology>
    </subcellularLocation>
</comment>
<organism evidence="10 11">
    <name type="scientific">Tistlia consotensis USBA 355</name>
    <dbReference type="NCBI Taxonomy" id="560819"/>
    <lineage>
        <taxon>Bacteria</taxon>
        <taxon>Pseudomonadati</taxon>
        <taxon>Pseudomonadota</taxon>
        <taxon>Alphaproteobacteria</taxon>
        <taxon>Rhodospirillales</taxon>
        <taxon>Rhodovibrionaceae</taxon>
        <taxon>Tistlia</taxon>
    </lineage>
</organism>
<evidence type="ECO:0000256" key="7">
    <source>
        <dbReference type="ARBA" id="ARBA00022989"/>
    </source>
</evidence>
<dbReference type="GO" id="GO:0015420">
    <property type="term" value="F:ABC-type vitamin B12 transporter activity"/>
    <property type="evidence" value="ECO:0007669"/>
    <property type="project" value="UniProtKB-UniRule"/>
</dbReference>
<name>A0A1Y6BWY7_9PROT</name>
<evidence type="ECO:0000256" key="1">
    <source>
        <dbReference type="ARBA" id="ARBA00004651"/>
    </source>
</evidence>
<evidence type="ECO:0000256" key="9">
    <source>
        <dbReference type="HAMAP-Rule" id="MF_00024"/>
    </source>
</evidence>
<keyword evidence="11" id="KW-1185">Reference proteome</keyword>
<keyword evidence="6 9" id="KW-0812">Transmembrane</keyword>
<dbReference type="UniPathway" id="UPA00148"/>
<comment type="pathway">
    <text evidence="2 9">Cofactor biosynthesis; adenosylcobalamin biosynthesis.</text>
</comment>
<evidence type="ECO:0000313" key="11">
    <source>
        <dbReference type="Proteomes" id="UP000192917"/>
    </source>
</evidence>